<sequence>MSSRTVSIILTAVLVVYFVLLGGRAVALFRDGSPIAVGLGVGVIILPVVGVWIAWSTFRFGVRTEKLARALDAEGGLPDTSDLPRMPSGRVDRTAADAWFETQRAEVEQRPEDWRSWYRLAVAYDVAGDRSRAREAMRKALDLAGV</sequence>
<dbReference type="Gene3D" id="1.25.40.10">
    <property type="entry name" value="Tetratricopeptide repeat domain"/>
    <property type="match status" value="1"/>
</dbReference>
<evidence type="ECO:0000256" key="1">
    <source>
        <dbReference type="SAM" id="Phobius"/>
    </source>
</evidence>
<proteinExistence type="predicted"/>
<dbReference type="OrthoDB" id="4485518at2"/>
<reference evidence="2 3" key="1">
    <citation type="submission" date="2016-10" db="EMBL/GenBank/DDBJ databases">
        <title>The Draft Genome Sequence of Actinokineospora bangkokensis 44EHWT reveals the biosynthetic pathway of antifungal compounds Thailandins with unusual extender unit butylmalonyl-CoA.</title>
        <authorList>
            <person name="Greule A."/>
            <person name="Intra B."/>
            <person name="Flemming S."/>
            <person name="Rommel M.G."/>
            <person name="Panbangred W."/>
            <person name="Bechthold A."/>
        </authorList>
    </citation>
    <scope>NUCLEOTIDE SEQUENCE [LARGE SCALE GENOMIC DNA]</scope>
    <source>
        <strain evidence="2 3">44EHW</strain>
    </source>
</reference>
<name>A0A1Q9LQ65_9PSEU</name>
<keyword evidence="3" id="KW-1185">Reference proteome</keyword>
<dbReference type="Proteomes" id="UP000186040">
    <property type="component" value="Unassembled WGS sequence"/>
</dbReference>
<accession>A0A1Q9LQ65</accession>
<keyword evidence="1" id="KW-1133">Transmembrane helix</keyword>
<dbReference type="EMBL" id="MKQR01000007">
    <property type="protein sequence ID" value="OLR94141.1"/>
    <property type="molecule type" value="Genomic_DNA"/>
</dbReference>
<feature type="transmembrane region" description="Helical" evidence="1">
    <location>
        <begin position="7"/>
        <end position="29"/>
    </location>
</feature>
<dbReference type="SUPFAM" id="SSF48452">
    <property type="entry name" value="TPR-like"/>
    <property type="match status" value="1"/>
</dbReference>
<dbReference type="STRING" id="1193682.BJP25_10030"/>
<evidence type="ECO:0000313" key="2">
    <source>
        <dbReference type="EMBL" id="OLR94141.1"/>
    </source>
</evidence>
<protein>
    <recommendedName>
        <fullName evidence="4">Tetratricopeptide repeat protein</fullName>
    </recommendedName>
</protein>
<gene>
    <name evidence="2" type="ORF">BJP25_10030</name>
</gene>
<comment type="caution">
    <text evidence="2">The sequence shown here is derived from an EMBL/GenBank/DDBJ whole genome shotgun (WGS) entry which is preliminary data.</text>
</comment>
<evidence type="ECO:0008006" key="4">
    <source>
        <dbReference type="Google" id="ProtNLM"/>
    </source>
</evidence>
<evidence type="ECO:0000313" key="3">
    <source>
        <dbReference type="Proteomes" id="UP000186040"/>
    </source>
</evidence>
<dbReference type="InterPro" id="IPR011990">
    <property type="entry name" value="TPR-like_helical_dom_sf"/>
</dbReference>
<dbReference type="RefSeq" id="WP_075973523.1">
    <property type="nucleotide sequence ID" value="NZ_MKQR01000007.1"/>
</dbReference>
<keyword evidence="1" id="KW-0812">Transmembrane</keyword>
<keyword evidence="1" id="KW-0472">Membrane</keyword>
<organism evidence="2 3">
    <name type="scientific">Actinokineospora bangkokensis</name>
    <dbReference type="NCBI Taxonomy" id="1193682"/>
    <lineage>
        <taxon>Bacteria</taxon>
        <taxon>Bacillati</taxon>
        <taxon>Actinomycetota</taxon>
        <taxon>Actinomycetes</taxon>
        <taxon>Pseudonocardiales</taxon>
        <taxon>Pseudonocardiaceae</taxon>
        <taxon>Actinokineospora</taxon>
    </lineage>
</organism>
<dbReference type="AlphaFoldDB" id="A0A1Q9LQ65"/>
<feature type="transmembrane region" description="Helical" evidence="1">
    <location>
        <begin position="35"/>
        <end position="55"/>
    </location>
</feature>